<evidence type="ECO:0000313" key="2">
    <source>
        <dbReference type="Proteomes" id="UP000070133"/>
    </source>
</evidence>
<evidence type="ECO:0000313" key="1">
    <source>
        <dbReference type="EMBL" id="KXS99424.1"/>
    </source>
</evidence>
<organism evidence="1 2">
    <name type="scientific">Pseudocercospora eumusae</name>
    <dbReference type="NCBI Taxonomy" id="321146"/>
    <lineage>
        <taxon>Eukaryota</taxon>
        <taxon>Fungi</taxon>
        <taxon>Dikarya</taxon>
        <taxon>Ascomycota</taxon>
        <taxon>Pezizomycotina</taxon>
        <taxon>Dothideomycetes</taxon>
        <taxon>Dothideomycetidae</taxon>
        <taxon>Mycosphaerellales</taxon>
        <taxon>Mycosphaerellaceae</taxon>
        <taxon>Pseudocercospora</taxon>
    </lineage>
</organism>
<dbReference type="Proteomes" id="UP000070133">
    <property type="component" value="Unassembled WGS sequence"/>
</dbReference>
<protein>
    <submittedName>
        <fullName evidence="1">Uncharacterized protein</fullName>
    </submittedName>
</protein>
<dbReference type="EMBL" id="LFZN01000092">
    <property type="protein sequence ID" value="KXS99424.1"/>
    <property type="molecule type" value="Genomic_DNA"/>
</dbReference>
<gene>
    <name evidence="1" type="ORF">AC578_8167</name>
</gene>
<reference evidence="1 2" key="1">
    <citation type="submission" date="2015-07" db="EMBL/GenBank/DDBJ databases">
        <title>Comparative genomics of the Sigatoka disease complex on banana suggests a link between parallel evolutionary changes in Pseudocercospora fijiensis and Pseudocercospora eumusae and increased virulence on the banana host.</title>
        <authorList>
            <person name="Chang T.-C."/>
            <person name="Salvucci A."/>
            <person name="Crous P.W."/>
            <person name="Stergiopoulos I."/>
        </authorList>
    </citation>
    <scope>NUCLEOTIDE SEQUENCE [LARGE SCALE GENOMIC DNA]</scope>
    <source>
        <strain evidence="1 2">CBS 114824</strain>
    </source>
</reference>
<keyword evidence="2" id="KW-1185">Reference proteome</keyword>
<accession>A0A139HAF2</accession>
<sequence>MHAILSPSSIQLEPGYIIRFDYRYEWARFHGVLGGTHDPAERELDREIVERKDVEFKSVDDAGLDNVDALGWGVKENGIV</sequence>
<name>A0A139HAF2_9PEZI</name>
<dbReference type="AlphaFoldDB" id="A0A139HAF2"/>
<comment type="caution">
    <text evidence="1">The sequence shown here is derived from an EMBL/GenBank/DDBJ whole genome shotgun (WGS) entry which is preliminary data.</text>
</comment>
<proteinExistence type="predicted"/>
<feature type="non-terminal residue" evidence="1">
    <location>
        <position position="80"/>
    </location>
</feature>